<gene>
    <name evidence="1" type="ORF">V202x_16270</name>
</gene>
<dbReference type="RefSeq" id="WP_145172775.1">
    <property type="nucleotide sequence ID" value="NZ_CP037422.1"/>
</dbReference>
<sequence length="74" mass="8374">MPGRDENPAVFIQTAEINSFKNYQAMESGTTYAGMASAQREWVLLFKNDLHISVHGEKSFIDHVCASLEQKKKK</sequence>
<dbReference type="Proteomes" id="UP000318384">
    <property type="component" value="Chromosome"/>
</dbReference>
<proteinExistence type="predicted"/>
<accession>A0A517WSN9</accession>
<keyword evidence="2" id="KW-1185">Reference proteome</keyword>
<dbReference type="EMBL" id="CP037422">
    <property type="protein sequence ID" value="QDU08261.1"/>
    <property type="molecule type" value="Genomic_DNA"/>
</dbReference>
<dbReference type="AlphaFoldDB" id="A0A517WSN9"/>
<organism evidence="1 2">
    <name type="scientific">Gimesia aquarii</name>
    <dbReference type="NCBI Taxonomy" id="2527964"/>
    <lineage>
        <taxon>Bacteria</taxon>
        <taxon>Pseudomonadati</taxon>
        <taxon>Planctomycetota</taxon>
        <taxon>Planctomycetia</taxon>
        <taxon>Planctomycetales</taxon>
        <taxon>Planctomycetaceae</taxon>
        <taxon>Gimesia</taxon>
    </lineage>
</organism>
<name>A0A517WSN9_9PLAN</name>
<reference evidence="1 2" key="1">
    <citation type="submission" date="2019-03" db="EMBL/GenBank/DDBJ databases">
        <title>Deep-cultivation of Planctomycetes and their phenomic and genomic characterization uncovers novel biology.</title>
        <authorList>
            <person name="Wiegand S."/>
            <person name="Jogler M."/>
            <person name="Boedeker C."/>
            <person name="Pinto D."/>
            <person name="Vollmers J."/>
            <person name="Rivas-Marin E."/>
            <person name="Kohn T."/>
            <person name="Peeters S.H."/>
            <person name="Heuer A."/>
            <person name="Rast P."/>
            <person name="Oberbeckmann S."/>
            <person name="Bunk B."/>
            <person name="Jeske O."/>
            <person name="Meyerdierks A."/>
            <person name="Storesund J.E."/>
            <person name="Kallscheuer N."/>
            <person name="Luecker S."/>
            <person name="Lage O.M."/>
            <person name="Pohl T."/>
            <person name="Merkel B.J."/>
            <person name="Hornburger P."/>
            <person name="Mueller R.-W."/>
            <person name="Bruemmer F."/>
            <person name="Labrenz M."/>
            <person name="Spormann A.M."/>
            <person name="Op den Camp H."/>
            <person name="Overmann J."/>
            <person name="Amann R."/>
            <person name="Jetten M.S.M."/>
            <person name="Mascher T."/>
            <person name="Medema M.H."/>
            <person name="Devos D.P."/>
            <person name="Kaster A.-K."/>
            <person name="Ovreas L."/>
            <person name="Rohde M."/>
            <person name="Galperin M.Y."/>
            <person name="Jogler C."/>
        </authorList>
    </citation>
    <scope>NUCLEOTIDE SEQUENCE [LARGE SCALE GENOMIC DNA]</scope>
    <source>
        <strain evidence="1 2">V202</strain>
    </source>
</reference>
<evidence type="ECO:0000313" key="2">
    <source>
        <dbReference type="Proteomes" id="UP000318384"/>
    </source>
</evidence>
<protein>
    <submittedName>
        <fullName evidence="1">Uncharacterized protein</fullName>
    </submittedName>
</protein>
<evidence type="ECO:0000313" key="1">
    <source>
        <dbReference type="EMBL" id="QDU08261.1"/>
    </source>
</evidence>